<reference evidence="1" key="1">
    <citation type="journal article" date="2003" name="Genome Biol.">
        <title>An integrated gene annotation and transcriptional profiling approach towards the full gene content of the Drosophila genome.</title>
        <authorList>
            <person name="Hild M."/>
            <person name="Beckmann B."/>
            <person name="Haas S.A."/>
            <person name="Koch B."/>
            <person name="Solovyev V."/>
            <person name="Busold C."/>
            <person name="Fellenberg K."/>
            <person name="Boutros M."/>
            <person name="Vingron M."/>
            <person name="Sauer F."/>
            <person name="Hoheisel J.D."/>
            <person name="Paro R."/>
        </authorList>
    </citation>
    <scope>NUCLEOTIDE SEQUENCE</scope>
</reference>
<sequence>MKVRAEILAPPCPCRGPHRPGCAQVRVFGACVWGMATRGSSGAAAAGGAGLGMGIGETSPTAAAAAAAHSGAKVERHVQTFSSVKIALLSQLQRQLQFFKRSNKQGRRRHRRRCFSASGVATSTLRHRYHSRHLPLFLDFPPAARTEKRRKNEVNARTGRTKLKL</sequence>
<accession>Q6IJG9</accession>
<proteinExistence type="predicted"/>
<protein>
    <submittedName>
        <fullName evidence="1">HDC14919</fullName>
    </submittedName>
</protein>
<dbReference type="EMBL" id="BK002747">
    <property type="protein sequence ID" value="DAA04252.1"/>
    <property type="molecule type" value="Genomic_DNA"/>
</dbReference>
<gene>
    <name evidence="1" type="ORF">HDC14919</name>
</gene>
<evidence type="ECO:0000313" key="1">
    <source>
        <dbReference type="EMBL" id="DAA04252.1"/>
    </source>
</evidence>
<dbReference type="AlphaFoldDB" id="Q6IJG9"/>
<organism evidence="1">
    <name type="scientific">Drosophila melanogaster</name>
    <name type="common">Fruit fly</name>
    <dbReference type="NCBI Taxonomy" id="7227"/>
    <lineage>
        <taxon>Eukaryota</taxon>
        <taxon>Metazoa</taxon>
        <taxon>Ecdysozoa</taxon>
        <taxon>Arthropoda</taxon>
        <taxon>Hexapoda</taxon>
        <taxon>Insecta</taxon>
        <taxon>Pterygota</taxon>
        <taxon>Neoptera</taxon>
        <taxon>Endopterygota</taxon>
        <taxon>Diptera</taxon>
        <taxon>Brachycera</taxon>
        <taxon>Muscomorpha</taxon>
        <taxon>Ephydroidea</taxon>
        <taxon>Drosophilidae</taxon>
        <taxon>Drosophila</taxon>
        <taxon>Sophophora</taxon>
    </lineage>
</organism>
<name>Q6IJG9_DROME</name>